<evidence type="ECO:0000313" key="2">
    <source>
        <dbReference type="Proteomes" id="UP001371456"/>
    </source>
</evidence>
<keyword evidence="2" id="KW-1185">Reference proteome</keyword>
<protein>
    <submittedName>
        <fullName evidence="1">Uncharacterized protein</fullName>
    </submittedName>
</protein>
<sequence length="50" mass="5838">MASKASLSLRSIWKNKDFTVKDTWENNTEREWKNLKARFLSKCCGDSLLS</sequence>
<name>A0AAN8XZ86_SOLBU</name>
<dbReference type="Proteomes" id="UP001371456">
    <property type="component" value="Unassembled WGS sequence"/>
</dbReference>
<gene>
    <name evidence="1" type="ORF">RDI58_029038</name>
</gene>
<reference evidence="1 2" key="1">
    <citation type="submission" date="2024-02" db="EMBL/GenBank/DDBJ databases">
        <title>de novo genome assembly of Solanum bulbocastanum strain 11H21.</title>
        <authorList>
            <person name="Hosaka A.J."/>
        </authorList>
    </citation>
    <scope>NUCLEOTIDE SEQUENCE [LARGE SCALE GENOMIC DNA]</scope>
    <source>
        <tissue evidence="1">Young leaves</tissue>
    </source>
</reference>
<dbReference type="AlphaFoldDB" id="A0AAN8XZ86"/>
<comment type="caution">
    <text evidence="1">The sequence shown here is derived from an EMBL/GenBank/DDBJ whole genome shotgun (WGS) entry which is preliminary data.</text>
</comment>
<accession>A0AAN8XZ86</accession>
<dbReference type="EMBL" id="JBANQN010000012">
    <property type="protein sequence ID" value="KAK6773800.1"/>
    <property type="molecule type" value="Genomic_DNA"/>
</dbReference>
<evidence type="ECO:0000313" key="1">
    <source>
        <dbReference type="EMBL" id="KAK6773800.1"/>
    </source>
</evidence>
<organism evidence="1 2">
    <name type="scientific">Solanum bulbocastanum</name>
    <name type="common">Wild potato</name>
    <dbReference type="NCBI Taxonomy" id="147425"/>
    <lineage>
        <taxon>Eukaryota</taxon>
        <taxon>Viridiplantae</taxon>
        <taxon>Streptophyta</taxon>
        <taxon>Embryophyta</taxon>
        <taxon>Tracheophyta</taxon>
        <taxon>Spermatophyta</taxon>
        <taxon>Magnoliopsida</taxon>
        <taxon>eudicotyledons</taxon>
        <taxon>Gunneridae</taxon>
        <taxon>Pentapetalae</taxon>
        <taxon>asterids</taxon>
        <taxon>lamiids</taxon>
        <taxon>Solanales</taxon>
        <taxon>Solanaceae</taxon>
        <taxon>Solanoideae</taxon>
        <taxon>Solaneae</taxon>
        <taxon>Solanum</taxon>
    </lineage>
</organism>
<proteinExistence type="predicted"/>